<dbReference type="Pfam" id="PF01098">
    <property type="entry name" value="FTSW_RODA_SPOVE"/>
    <property type="match status" value="1"/>
</dbReference>
<keyword evidence="7" id="KW-0132">Cell division</keyword>
<keyword evidence="5 6" id="KW-0472">Membrane</keyword>
<sequence>MNWDYRQLGRYRYLWGLLAVGLLLVTLLFGFSSGGAKSWLRIGGIGIEPEEFYKVNA</sequence>
<evidence type="ECO:0000313" key="7">
    <source>
        <dbReference type="EMBL" id="OLN28416.1"/>
    </source>
</evidence>
<evidence type="ECO:0000256" key="4">
    <source>
        <dbReference type="ARBA" id="ARBA00022989"/>
    </source>
</evidence>
<accession>A0A1Q8QM54</accession>
<evidence type="ECO:0000256" key="5">
    <source>
        <dbReference type="ARBA" id="ARBA00023136"/>
    </source>
</evidence>
<evidence type="ECO:0000256" key="2">
    <source>
        <dbReference type="ARBA" id="ARBA00022692"/>
    </source>
</evidence>
<feature type="transmembrane region" description="Helical" evidence="6">
    <location>
        <begin position="12"/>
        <end position="31"/>
    </location>
</feature>
<dbReference type="STRING" id="1888891.DSOL_4065"/>
<reference evidence="7 8" key="1">
    <citation type="submission" date="2016-09" db="EMBL/GenBank/DDBJ databases">
        <title>Complete genome of Desulfosporosinus sp. OL.</title>
        <authorList>
            <person name="Mardanov A."/>
            <person name="Beletsky A."/>
            <person name="Panova A."/>
            <person name="Karnachuk O."/>
            <person name="Ravin N."/>
        </authorList>
    </citation>
    <scope>NUCLEOTIDE SEQUENCE [LARGE SCALE GENOMIC DNA]</scope>
    <source>
        <strain evidence="7 8">OL</strain>
    </source>
</reference>
<proteinExistence type="predicted"/>
<keyword evidence="8" id="KW-1185">Reference proteome</keyword>
<keyword evidence="2 6" id="KW-0812">Transmembrane</keyword>
<protein>
    <submittedName>
        <fullName evidence="7">Cell division protein FtsW</fullName>
    </submittedName>
</protein>
<dbReference type="InterPro" id="IPR001182">
    <property type="entry name" value="FtsW/RodA"/>
</dbReference>
<organism evidence="7 8">
    <name type="scientific">Desulfosporosinus metallidurans</name>
    <dbReference type="NCBI Taxonomy" id="1888891"/>
    <lineage>
        <taxon>Bacteria</taxon>
        <taxon>Bacillati</taxon>
        <taxon>Bacillota</taxon>
        <taxon>Clostridia</taxon>
        <taxon>Eubacteriales</taxon>
        <taxon>Desulfitobacteriaceae</taxon>
        <taxon>Desulfosporosinus</taxon>
    </lineage>
</organism>
<keyword evidence="4 6" id="KW-1133">Transmembrane helix</keyword>
<evidence type="ECO:0000313" key="8">
    <source>
        <dbReference type="Proteomes" id="UP000186102"/>
    </source>
</evidence>
<dbReference type="AlphaFoldDB" id="A0A1Q8QM54"/>
<evidence type="ECO:0000256" key="6">
    <source>
        <dbReference type="SAM" id="Phobius"/>
    </source>
</evidence>
<comment type="subcellular location">
    <subcellularLocation>
        <location evidence="1">Membrane</location>
        <topology evidence="1">Multi-pass membrane protein</topology>
    </subcellularLocation>
</comment>
<keyword evidence="3" id="KW-0133">Cell shape</keyword>
<gene>
    <name evidence="7" type="ORF">DSOL_4065</name>
</gene>
<dbReference type="Proteomes" id="UP000186102">
    <property type="component" value="Unassembled WGS sequence"/>
</dbReference>
<evidence type="ECO:0000256" key="1">
    <source>
        <dbReference type="ARBA" id="ARBA00004141"/>
    </source>
</evidence>
<comment type="caution">
    <text evidence="7">The sequence shown here is derived from an EMBL/GenBank/DDBJ whole genome shotgun (WGS) entry which is preliminary data.</text>
</comment>
<keyword evidence="7" id="KW-0131">Cell cycle</keyword>
<evidence type="ECO:0000256" key="3">
    <source>
        <dbReference type="ARBA" id="ARBA00022960"/>
    </source>
</evidence>
<dbReference type="GO" id="GO:0051301">
    <property type="term" value="P:cell division"/>
    <property type="evidence" value="ECO:0007669"/>
    <property type="project" value="UniProtKB-KW"/>
</dbReference>
<dbReference type="GO" id="GO:0008360">
    <property type="term" value="P:regulation of cell shape"/>
    <property type="evidence" value="ECO:0007669"/>
    <property type="project" value="UniProtKB-KW"/>
</dbReference>
<dbReference type="GO" id="GO:0016020">
    <property type="term" value="C:membrane"/>
    <property type="evidence" value="ECO:0007669"/>
    <property type="project" value="UniProtKB-SubCell"/>
</dbReference>
<dbReference type="EMBL" id="MLBF01000043">
    <property type="protein sequence ID" value="OLN28416.1"/>
    <property type="molecule type" value="Genomic_DNA"/>
</dbReference>
<name>A0A1Q8QM54_9FIRM</name>